<dbReference type="PANTHER" id="PTHR13318">
    <property type="entry name" value="PARTNER OF PAIRED, ISOFORM B-RELATED"/>
    <property type="match status" value="1"/>
</dbReference>
<proteinExistence type="predicted"/>
<gene>
    <name evidence="3" type="ORF">KFE25_005669</name>
</gene>
<dbReference type="EMBL" id="JAGTXO010000009">
    <property type="protein sequence ID" value="KAG8466099.1"/>
    <property type="molecule type" value="Genomic_DNA"/>
</dbReference>
<evidence type="ECO:0000313" key="4">
    <source>
        <dbReference type="Proteomes" id="UP000751190"/>
    </source>
</evidence>
<keyword evidence="4" id="KW-1185">Reference proteome</keyword>
<name>A0A8J5XT66_DIALT</name>
<evidence type="ECO:0000256" key="1">
    <source>
        <dbReference type="SAM" id="MobiDB-lite"/>
    </source>
</evidence>
<keyword evidence="2" id="KW-0472">Membrane</keyword>
<dbReference type="SUPFAM" id="SSF52047">
    <property type="entry name" value="RNI-like"/>
    <property type="match status" value="1"/>
</dbReference>
<accession>A0A8J5XT66</accession>
<dbReference type="PANTHER" id="PTHR13318:SF190">
    <property type="entry name" value="PARTNER OF PAIRED, ISOFORM B"/>
    <property type="match status" value="1"/>
</dbReference>
<keyword evidence="2" id="KW-1133">Transmembrane helix</keyword>
<reference evidence="3" key="1">
    <citation type="submission" date="2021-05" db="EMBL/GenBank/DDBJ databases">
        <title>The genome of the haptophyte Pavlova lutheri (Diacronema luteri, Pavlovales) - a model for lipid biosynthesis in eukaryotic algae.</title>
        <authorList>
            <person name="Hulatt C.J."/>
            <person name="Posewitz M.C."/>
        </authorList>
    </citation>
    <scope>NUCLEOTIDE SEQUENCE</scope>
    <source>
        <strain evidence="3">NIVA-4/92</strain>
    </source>
</reference>
<comment type="caution">
    <text evidence="3">The sequence shown here is derived from an EMBL/GenBank/DDBJ whole genome shotgun (WGS) entry which is preliminary data.</text>
</comment>
<dbReference type="Proteomes" id="UP000751190">
    <property type="component" value="Unassembled WGS sequence"/>
</dbReference>
<evidence type="ECO:0000313" key="3">
    <source>
        <dbReference type="EMBL" id="KAG8466099.1"/>
    </source>
</evidence>
<keyword evidence="2" id="KW-0812">Transmembrane</keyword>
<evidence type="ECO:0008006" key="5">
    <source>
        <dbReference type="Google" id="ProtNLM"/>
    </source>
</evidence>
<dbReference type="GO" id="GO:0019005">
    <property type="term" value="C:SCF ubiquitin ligase complex"/>
    <property type="evidence" value="ECO:0007669"/>
    <property type="project" value="TreeGrafter"/>
</dbReference>
<dbReference type="OrthoDB" id="10662656at2759"/>
<evidence type="ECO:0000256" key="2">
    <source>
        <dbReference type="SAM" id="Phobius"/>
    </source>
</evidence>
<dbReference type="AlphaFoldDB" id="A0A8J5XT66"/>
<feature type="transmembrane region" description="Helical" evidence="2">
    <location>
        <begin position="6"/>
        <end position="29"/>
    </location>
</feature>
<dbReference type="InterPro" id="IPR032675">
    <property type="entry name" value="LRR_dom_sf"/>
</dbReference>
<dbReference type="Gene3D" id="3.80.10.10">
    <property type="entry name" value="Ribonuclease Inhibitor"/>
    <property type="match status" value="2"/>
</dbReference>
<feature type="region of interest" description="Disordered" evidence="1">
    <location>
        <begin position="190"/>
        <end position="210"/>
    </location>
</feature>
<feature type="compositionally biased region" description="Acidic residues" evidence="1">
    <location>
        <begin position="193"/>
        <end position="202"/>
    </location>
</feature>
<protein>
    <recommendedName>
        <fullName evidence="5">F-box domain-containing protein</fullName>
    </recommendedName>
</protein>
<sequence>MAGPLWLWIAAAVASAVLPALIFVVLYAWQQPHGGMVGDLAARLSPREAAAAKAASDARRARVAARAAQWPTCSVGGVLVPFELVERIIGLVDDDIARWCAAAVCRCWREASRGSVAPIGSRRALGARGSRSLAALLRAREAVGLELRGPARALGGEALRALLVGSLRPPLLTRALLSGAAGVCEDALAPRDEYDDGDDGGDDGGGAATEMDGMAAQPLEVVDASFTAFGDGCVRALLLPAGGALRELRLAHCAALSEHGLGELAHGCRGLEVLELRFCRGLVACVHLEPLLSNCARTLRELDLSGLPVGDEHVRRMATVARALRCVRLFGCARVGAGAAGGLLALPELAELDLGNCALLAPPAASRGAAAAALAAERAAELLARVAPAGAGAGAGAGAPCALVSLGLFRVATDELLGALALAPALAAGLRVLDVRGCARLSGATVEKLGALRALRVLELQASGLAAHHDALAAALPRCELRVGRARAARRDC</sequence>
<organism evidence="3 4">
    <name type="scientific">Diacronema lutheri</name>
    <name type="common">Unicellular marine alga</name>
    <name type="synonym">Monochrysis lutheri</name>
    <dbReference type="NCBI Taxonomy" id="2081491"/>
    <lineage>
        <taxon>Eukaryota</taxon>
        <taxon>Haptista</taxon>
        <taxon>Haptophyta</taxon>
        <taxon>Pavlovophyceae</taxon>
        <taxon>Pavlovales</taxon>
        <taxon>Pavlovaceae</taxon>
        <taxon>Diacronema</taxon>
    </lineage>
</organism>
<dbReference type="GO" id="GO:0031146">
    <property type="term" value="P:SCF-dependent proteasomal ubiquitin-dependent protein catabolic process"/>
    <property type="evidence" value="ECO:0007669"/>
    <property type="project" value="TreeGrafter"/>
</dbReference>